<dbReference type="NCBIfam" id="TIGR04183">
    <property type="entry name" value="Por_Secre_tail"/>
    <property type="match status" value="1"/>
</dbReference>
<dbReference type="EMBL" id="NMUJ01000012">
    <property type="protein sequence ID" value="OYV03275.1"/>
    <property type="molecule type" value="Genomic_DNA"/>
</dbReference>
<protein>
    <recommendedName>
        <fullName evidence="1">Secretion system C-terminal sorting domain-containing protein</fullName>
    </recommendedName>
</protein>
<dbReference type="Proteomes" id="UP000216312">
    <property type="component" value="Unassembled WGS sequence"/>
</dbReference>
<name>A0A257LUD2_UNCW3</name>
<evidence type="ECO:0000313" key="3">
    <source>
        <dbReference type="Proteomes" id="UP000216312"/>
    </source>
</evidence>
<accession>A0A257LUD2</accession>
<comment type="caution">
    <text evidence="2">The sequence shown here is derived from an EMBL/GenBank/DDBJ whole genome shotgun (WGS) entry which is preliminary data.</text>
</comment>
<evidence type="ECO:0000259" key="1">
    <source>
        <dbReference type="Pfam" id="PF18962"/>
    </source>
</evidence>
<gene>
    <name evidence="2" type="ORF">CGW93_01630</name>
</gene>
<dbReference type="AlphaFoldDB" id="A0A257LUD2"/>
<sequence length="62" mass="6901">MQGFVIKLHNIMGQKLPTPVTIRNMGDHYDVTIGVANLPTGIYFITVRSNDSSVTTKIVKLR</sequence>
<reference evidence="3" key="1">
    <citation type="submission" date="2017-07" db="EMBL/GenBank/DDBJ databases">
        <title>Novel pathways for hydrocarbon cycling and metabolic interdependencies in hydrothermal sediment communities.</title>
        <authorList>
            <person name="Dombrowski N."/>
            <person name="Seitz K."/>
            <person name="Teske A."/>
            <person name="Baker B."/>
        </authorList>
    </citation>
    <scope>NUCLEOTIDE SEQUENCE [LARGE SCALE GENOMIC DNA]</scope>
</reference>
<proteinExistence type="predicted"/>
<dbReference type="Pfam" id="PF18962">
    <property type="entry name" value="Por_Secre_tail"/>
    <property type="match status" value="1"/>
</dbReference>
<dbReference type="InterPro" id="IPR026444">
    <property type="entry name" value="Secre_tail"/>
</dbReference>
<evidence type="ECO:0000313" key="2">
    <source>
        <dbReference type="EMBL" id="OYV03275.1"/>
    </source>
</evidence>
<organism evidence="2 3">
    <name type="scientific">candidate division WOR-3 bacterium 4484_18</name>
    <dbReference type="NCBI Taxonomy" id="2020626"/>
    <lineage>
        <taxon>Bacteria</taxon>
        <taxon>Bacteria division WOR-3</taxon>
    </lineage>
</organism>
<feature type="domain" description="Secretion system C-terminal sorting" evidence="1">
    <location>
        <begin position="5"/>
        <end position="59"/>
    </location>
</feature>